<evidence type="ECO:0000313" key="4">
    <source>
        <dbReference type="Proteomes" id="UP000185680"/>
    </source>
</evidence>
<dbReference type="EMBL" id="LVWD01000015">
    <property type="protein sequence ID" value="OAD41462.1"/>
    <property type="molecule type" value="Genomic_DNA"/>
</dbReference>
<protein>
    <recommendedName>
        <fullName evidence="5">Nucleotidyltransferase</fullName>
    </recommendedName>
</protein>
<evidence type="ECO:0000313" key="2">
    <source>
        <dbReference type="EMBL" id="OAD41462.1"/>
    </source>
</evidence>
<dbReference type="Proteomes" id="UP000185657">
    <property type="component" value="Unassembled WGS sequence"/>
</dbReference>
<gene>
    <name evidence="1" type="ORF">LPB072_20805</name>
    <name evidence="2" type="ORF">LPB72_12470</name>
</gene>
<dbReference type="AlphaFoldDB" id="A0A163CDS1"/>
<reference evidence="1 4" key="2">
    <citation type="submission" date="2016-10" db="EMBL/GenBank/DDBJ databases">
        <title>Hydorgenophaga sp. LPB0072 isolated from gastropod.</title>
        <authorList>
            <person name="Kim E."/>
            <person name="Yi H."/>
        </authorList>
    </citation>
    <scope>NUCLEOTIDE SEQUENCE [LARGE SCALE GENOMIC DNA]</scope>
    <source>
        <strain evidence="1 4">LPB0072</strain>
    </source>
</reference>
<sequence length="206" mass="22635">MYSDATHIATELAAVAARLVVDEGQEYATAKRQAVKLLGLTGSRVPLPDAASMDAAVREHIAIFCADTQPVELRALREIALIWLDRLVEFSPYLSGAVWHGTATRHSDVYIQLFCDDPKAAEWRLLDKGLDYQVGSVMGWKGEPVEALSLRVRCDALAQWVLVHLMVYDRDDVRGALKPDAQGRKPRGDAEAVRALLSQAEGGARI</sequence>
<reference evidence="2 3" key="1">
    <citation type="submission" date="2016-02" db="EMBL/GenBank/DDBJ databases">
        <title>Draft genome sequence of Hydrogenophaga sp. LPB0072.</title>
        <authorList>
            <person name="Shin S.-K."/>
            <person name="Yi H."/>
        </authorList>
    </citation>
    <scope>NUCLEOTIDE SEQUENCE [LARGE SCALE GENOMIC DNA]</scope>
    <source>
        <strain evidence="2 3">LPB0072</strain>
    </source>
</reference>
<name>A0A163CDS1_9BURK</name>
<dbReference type="Proteomes" id="UP000185680">
    <property type="component" value="Chromosome"/>
</dbReference>
<accession>A0A163CDS1</accession>
<dbReference type="KEGG" id="hyl:LPB072_20805"/>
<proteinExistence type="predicted"/>
<organism evidence="1 4">
    <name type="scientific">Hydrogenophaga crassostreae</name>
    <dbReference type="NCBI Taxonomy" id="1763535"/>
    <lineage>
        <taxon>Bacteria</taxon>
        <taxon>Pseudomonadati</taxon>
        <taxon>Pseudomonadota</taxon>
        <taxon>Betaproteobacteria</taxon>
        <taxon>Burkholderiales</taxon>
        <taxon>Comamonadaceae</taxon>
        <taxon>Hydrogenophaga</taxon>
    </lineage>
</organism>
<dbReference type="RefSeq" id="WP_066091125.1">
    <property type="nucleotide sequence ID" value="NZ_CP017476.1"/>
</dbReference>
<dbReference type="EMBL" id="CP017476">
    <property type="protein sequence ID" value="AOW14896.1"/>
    <property type="molecule type" value="Genomic_DNA"/>
</dbReference>
<dbReference type="STRING" id="1763535.LPB072_20805"/>
<dbReference type="OrthoDB" id="9157371at2"/>
<evidence type="ECO:0008006" key="5">
    <source>
        <dbReference type="Google" id="ProtNLM"/>
    </source>
</evidence>
<evidence type="ECO:0000313" key="1">
    <source>
        <dbReference type="EMBL" id="AOW14896.1"/>
    </source>
</evidence>
<keyword evidence="3" id="KW-1185">Reference proteome</keyword>
<evidence type="ECO:0000313" key="3">
    <source>
        <dbReference type="Proteomes" id="UP000185657"/>
    </source>
</evidence>